<dbReference type="FunFam" id="2.60.40.10:FF:000798">
    <property type="entry name" value="Plexin B2"/>
    <property type="match status" value="1"/>
</dbReference>
<dbReference type="PANTHER" id="PTHR22625">
    <property type="entry name" value="PLEXIN"/>
    <property type="match status" value="1"/>
</dbReference>
<evidence type="ECO:0000256" key="5">
    <source>
        <dbReference type="ARBA" id="ARBA00022553"/>
    </source>
</evidence>
<dbReference type="Gene3D" id="1.10.506.10">
    <property type="entry name" value="GTPase Activation - p120gap, domain 1"/>
    <property type="match status" value="1"/>
</dbReference>
<dbReference type="InterPro" id="IPR057533">
    <property type="entry name" value="PSI_Plexin-B"/>
</dbReference>
<dbReference type="PANTHER" id="PTHR22625:SF9">
    <property type="entry name" value="PLEXIN-B2"/>
    <property type="match status" value="1"/>
</dbReference>
<dbReference type="GO" id="GO:0017154">
    <property type="term" value="F:semaphorin receptor activity"/>
    <property type="evidence" value="ECO:0007669"/>
    <property type="project" value="InterPro"/>
</dbReference>
<keyword evidence="6" id="KW-0812">Transmembrane</keyword>
<dbReference type="GO" id="GO:0030334">
    <property type="term" value="P:regulation of cell migration"/>
    <property type="evidence" value="ECO:0007669"/>
    <property type="project" value="TreeGrafter"/>
</dbReference>
<evidence type="ECO:0000256" key="10">
    <source>
        <dbReference type="ARBA" id="ARBA00023136"/>
    </source>
</evidence>
<evidence type="ECO:0000256" key="11">
    <source>
        <dbReference type="ARBA" id="ARBA00023157"/>
    </source>
</evidence>
<keyword evidence="4" id="KW-1003">Cell membrane</keyword>
<dbReference type="InterPro" id="IPR008936">
    <property type="entry name" value="Rho_GTPase_activation_prot"/>
</dbReference>
<evidence type="ECO:0000256" key="6">
    <source>
        <dbReference type="ARBA" id="ARBA00022692"/>
    </source>
</evidence>
<dbReference type="FunFam" id="1.10.506.10:FF:000035">
    <property type="entry name" value="Plexin b2a"/>
    <property type="match status" value="1"/>
</dbReference>
<dbReference type="FunFam" id="2.60.40.10:FF:000131">
    <property type="entry name" value="Plexin A2"/>
    <property type="match status" value="1"/>
</dbReference>
<feature type="chain" id="PRO_5029837782" description="Plexin-B2" evidence="16">
    <location>
        <begin position="20"/>
        <end position="1840"/>
    </location>
</feature>
<dbReference type="Proteomes" id="UP000527355">
    <property type="component" value="Unassembled WGS sequence"/>
</dbReference>
<dbReference type="SUPFAM" id="SSF101912">
    <property type="entry name" value="Sema domain"/>
    <property type="match status" value="1"/>
</dbReference>
<evidence type="ECO:0000256" key="7">
    <source>
        <dbReference type="ARBA" id="ARBA00022729"/>
    </source>
</evidence>
<dbReference type="GO" id="GO:0051246">
    <property type="term" value="P:regulation of protein metabolic process"/>
    <property type="evidence" value="ECO:0007669"/>
    <property type="project" value="UniProtKB-ARBA"/>
</dbReference>
<dbReference type="SMART" id="SM00423">
    <property type="entry name" value="PSI"/>
    <property type="match status" value="3"/>
</dbReference>
<dbReference type="SUPFAM" id="SSF48350">
    <property type="entry name" value="GTPase activation domain, GAP"/>
    <property type="match status" value="1"/>
</dbReference>
<dbReference type="Pfam" id="PF01403">
    <property type="entry name" value="Sema"/>
    <property type="match status" value="1"/>
</dbReference>
<organism evidence="18 19">
    <name type="scientific">Myotis myotis</name>
    <name type="common">Greater mouse-eared bat</name>
    <name type="synonym">Vespertilio myotis</name>
    <dbReference type="NCBI Taxonomy" id="51298"/>
    <lineage>
        <taxon>Eukaryota</taxon>
        <taxon>Metazoa</taxon>
        <taxon>Chordata</taxon>
        <taxon>Craniata</taxon>
        <taxon>Vertebrata</taxon>
        <taxon>Euteleostomi</taxon>
        <taxon>Mammalia</taxon>
        <taxon>Eutheria</taxon>
        <taxon>Laurasiatheria</taxon>
        <taxon>Chiroptera</taxon>
        <taxon>Yangochiroptera</taxon>
        <taxon>Vespertilionidae</taxon>
        <taxon>Myotis</taxon>
    </lineage>
</organism>
<keyword evidence="3" id="KW-0217">Developmental protein</keyword>
<dbReference type="FunFam" id="3.10.20.90:FF:000102">
    <property type="entry name" value="Plexin B2"/>
    <property type="match status" value="1"/>
</dbReference>
<feature type="signal peptide" evidence="16">
    <location>
        <begin position="1"/>
        <end position="19"/>
    </location>
</feature>
<dbReference type="SMART" id="SM00429">
    <property type="entry name" value="IPT"/>
    <property type="match status" value="3"/>
</dbReference>
<evidence type="ECO:0000256" key="1">
    <source>
        <dbReference type="ARBA" id="ARBA00004251"/>
    </source>
</evidence>
<dbReference type="InterPro" id="IPR002165">
    <property type="entry name" value="Plexin_repeat"/>
</dbReference>
<evidence type="ECO:0000256" key="9">
    <source>
        <dbReference type="ARBA" id="ARBA00022989"/>
    </source>
</evidence>
<dbReference type="GO" id="GO:0002116">
    <property type="term" value="C:semaphorin receptor complex"/>
    <property type="evidence" value="ECO:0007669"/>
    <property type="project" value="TreeGrafter"/>
</dbReference>
<keyword evidence="11" id="KW-1015">Disulfide bond</keyword>
<proteinExistence type="inferred from homology"/>
<accession>A0A7J7QUU2</accession>
<dbReference type="GO" id="GO:0007162">
    <property type="term" value="P:negative regulation of cell adhesion"/>
    <property type="evidence" value="ECO:0007669"/>
    <property type="project" value="TreeGrafter"/>
</dbReference>
<dbReference type="InterPro" id="IPR013783">
    <property type="entry name" value="Ig-like_fold"/>
</dbReference>
<dbReference type="Pfam" id="PF08337">
    <property type="entry name" value="Plexin_cytopl"/>
    <property type="match status" value="1"/>
</dbReference>
<evidence type="ECO:0000256" key="14">
    <source>
        <dbReference type="ARBA" id="ARBA00070677"/>
    </source>
</evidence>
<evidence type="ECO:0000256" key="3">
    <source>
        <dbReference type="ARBA" id="ARBA00022473"/>
    </source>
</evidence>
<keyword evidence="13" id="KW-0325">Glycoprotein</keyword>
<dbReference type="InterPro" id="IPR015943">
    <property type="entry name" value="WD40/YVTN_repeat-like_dom_sf"/>
</dbReference>
<evidence type="ECO:0000259" key="17">
    <source>
        <dbReference type="PROSITE" id="PS51004"/>
    </source>
</evidence>
<dbReference type="Pfam" id="PF20170">
    <property type="entry name" value="Plexin_RBD"/>
    <property type="match status" value="1"/>
</dbReference>
<comment type="similarity">
    <text evidence="2">Belongs to the plexin family.</text>
</comment>
<dbReference type="InterPro" id="IPR001627">
    <property type="entry name" value="Semap_dom"/>
</dbReference>
<evidence type="ECO:0000256" key="13">
    <source>
        <dbReference type="ARBA" id="ARBA00023180"/>
    </source>
</evidence>
<dbReference type="InterPro" id="IPR016201">
    <property type="entry name" value="PSI"/>
</dbReference>
<dbReference type="Pfam" id="PF01833">
    <property type="entry name" value="TIG"/>
    <property type="match status" value="2"/>
</dbReference>
<dbReference type="InterPro" id="IPR041019">
    <property type="entry name" value="TIG1_plexin"/>
</dbReference>
<dbReference type="SUPFAM" id="SSF81296">
    <property type="entry name" value="E set domains"/>
    <property type="match status" value="3"/>
</dbReference>
<keyword evidence="8" id="KW-0677">Repeat</keyword>
<dbReference type="EMBL" id="JABWUV010000054">
    <property type="protein sequence ID" value="KAF6267599.1"/>
    <property type="molecule type" value="Genomic_DNA"/>
</dbReference>
<evidence type="ECO:0000256" key="12">
    <source>
        <dbReference type="ARBA" id="ARBA00023170"/>
    </source>
</evidence>
<dbReference type="Pfam" id="PF17960">
    <property type="entry name" value="TIG_plexin"/>
    <property type="match status" value="1"/>
</dbReference>
<dbReference type="InterPro" id="IPR002909">
    <property type="entry name" value="IPT_dom"/>
</dbReference>
<evidence type="ECO:0000256" key="16">
    <source>
        <dbReference type="SAM" id="SignalP"/>
    </source>
</evidence>
<evidence type="ECO:0000256" key="2">
    <source>
        <dbReference type="ARBA" id="ARBA00010297"/>
    </source>
</evidence>
<dbReference type="FunFam" id="2.130.10.10:FF:000281">
    <property type="entry name" value="Plexin B2"/>
    <property type="match status" value="1"/>
</dbReference>
<dbReference type="FunFam" id="2.60.40.10:FF:000203">
    <property type="entry name" value="Plexin B2"/>
    <property type="match status" value="1"/>
</dbReference>
<keyword evidence="12" id="KW-0675">Receptor</keyword>
<feature type="domain" description="Sema" evidence="17">
    <location>
        <begin position="1"/>
        <end position="468"/>
    </location>
</feature>
<dbReference type="SMART" id="SM00630">
    <property type="entry name" value="Sema"/>
    <property type="match status" value="1"/>
</dbReference>
<evidence type="ECO:0000313" key="18">
    <source>
        <dbReference type="EMBL" id="KAF6267599.1"/>
    </source>
</evidence>
<reference evidence="18 19" key="1">
    <citation type="journal article" date="2020" name="Nature">
        <title>Six reference-quality genomes reveal evolution of bat adaptations.</title>
        <authorList>
            <person name="Jebb D."/>
            <person name="Huang Z."/>
            <person name="Pippel M."/>
            <person name="Hughes G.M."/>
            <person name="Lavrichenko K."/>
            <person name="Devanna P."/>
            <person name="Winkler S."/>
            <person name="Jermiin L.S."/>
            <person name="Skirmuntt E.C."/>
            <person name="Katzourakis A."/>
            <person name="Burkitt-Gray L."/>
            <person name="Ray D.A."/>
            <person name="Sullivan K.A.M."/>
            <person name="Roscito J.G."/>
            <person name="Kirilenko B.M."/>
            <person name="Davalos L.M."/>
            <person name="Corthals A.P."/>
            <person name="Power M.L."/>
            <person name="Jones G."/>
            <person name="Ransome R.D."/>
            <person name="Dechmann D.K.N."/>
            <person name="Locatelli A.G."/>
            <person name="Puechmaille S.J."/>
            <person name="Fedrigo O."/>
            <person name="Jarvis E.D."/>
            <person name="Hiller M."/>
            <person name="Vernes S.C."/>
            <person name="Myers E.W."/>
            <person name="Teeling E.C."/>
        </authorList>
    </citation>
    <scope>NUCLEOTIDE SEQUENCE [LARGE SCALE GENOMIC DNA]</scope>
    <source>
        <strain evidence="18">MMyoMyo1</strain>
        <tissue evidence="18">Flight muscle</tissue>
    </source>
</reference>
<keyword evidence="9" id="KW-1133">Transmembrane helix</keyword>
<dbReference type="CDD" id="cd12792">
    <property type="entry name" value="RasGAP_plexin_B2"/>
    <property type="match status" value="1"/>
</dbReference>
<dbReference type="InterPro" id="IPR046800">
    <property type="entry name" value="Plexin_RBD"/>
</dbReference>
<name>A0A7J7QUU2_MYOMY</name>
<keyword evidence="7 16" id="KW-0732">Signal</keyword>
<dbReference type="GO" id="GO:0050772">
    <property type="term" value="P:positive regulation of axonogenesis"/>
    <property type="evidence" value="ECO:0007669"/>
    <property type="project" value="TreeGrafter"/>
</dbReference>
<dbReference type="CDD" id="cd01180">
    <property type="entry name" value="IPT_plexin_repeat1"/>
    <property type="match status" value="1"/>
</dbReference>
<keyword evidence="5" id="KW-0597">Phosphoprotein</keyword>
<dbReference type="InterPro" id="IPR036352">
    <property type="entry name" value="Semap_dom_sf"/>
</dbReference>
<dbReference type="GO" id="GO:0005886">
    <property type="term" value="C:plasma membrane"/>
    <property type="evidence" value="ECO:0007669"/>
    <property type="project" value="UniProtKB-SubCell"/>
</dbReference>
<gene>
    <name evidence="18" type="ORF">mMyoMyo1_015410</name>
</gene>
<dbReference type="InterPro" id="IPR013548">
    <property type="entry name" value="Plexin_cytoplasmic_RasGAP_dom"/>
</dbReference>
<dbReference type="VEuPathDB" id="HostDB:GeneID_118657383"/>
<dbReference type="InterPro" id="IPR014756">
    <property type="entry name" value="Ig_E-set"/>
</dbReference>
<dbReference type="Gene3D" id="3.10.20.90">
    <property type="entry name" value="Phosphatidylinositol 3-kinase Catalytic Subunit, Chain A, domain 1"/>
    <property type="match status" value="1"/>
</dbReference>
<dbReference type="Pfam" id="PF24317">
    <property type="entry name" value="PSI_Plexin-B"/>
    <property type="match status" value="1"/>
</dbReference>
<comment type="subcellular location">
    <subcellularLocation>
        <location evidence="1">Cell membrane</location>
        <topology evidence="1">Single-pass type I membrane protein</topology>
    </subcellularLocation>
</comment>
<keyword evidence="10" id="KW-0472">Membrane</keyword>
<dbReference type="GO" id="GO:0008360">
    <property type="term" value="P:regulation of cell shape"/>
    <property type="evidence" value="ECO:0007669"/>
    <property type="project" value="TreeGrafter"/>
</dbReference>
<evidence type="ECO:0000256" key="4">
    <source>
        <dbReference type="ARBA" id="ARBA00022475"/>
    </source>
</evidence>
<comment type="caution">
    <text evidence="15">Lacks conserved residue(s) required for the propagation of feature annotation.</text>
</comment>
<dbReference type="SUPFAM" id="SSF103575">
    <property type="entry name" value="Plexin repeat"/>
    <property type="match status" value="1"/>
</dbReference>
<protein>
    <recommendedName>
        <fullName evidence="14">Plexin-B2</fullName>
    </recommendedName>
</protein>
<evidence type="ECO:0000313" key="19">
    <source>
        <dbReference type="Proteomes" id="UP000527355"/>
    </source>
</evidence>
<evidence type="ECO:0000256" key="15">
    <source>
        <dbReference type="PROSITE-ProRule" id="PRU00352"/>
    </source>
</evidence>
<sequence>MALQLWALTLLGLLGTGSGLRPRKLDSFQSKTELNHLVVDEASGVVYVGAVNALYQLSADLQLEQKVDTGPALDNKKCTPPIEISQCHEAVPTDNVNQLLLLDPPGRRLVECGSLFKGICALRALSNISTRLFYEDSSGERSFVASNDESVATVGLVSATDPGGEQRMLFVGKGNGPYDNGVIVSTRLLDRVAGREAFEAYTDHATYKAGYLSTNTQEFVAAFEDSLYVFFVFNQQDKHPLRSRTLLARMCKQDPYYYSYLEMELQCLDPGDPPTPFSTCLAASAATSGAGKVLYTVFTREDRAGGGPRAGLCLFPLDEIHEKIKEIRNACYMGDPQSSPDDFYKPFHGEIQCGGQGLGAGESFLCGSEHLPYPLGSRKGLVATAVLQRGGLNLTAVTVATENGHTIAFLGTSDGQVLKAYLAPDGSSVEYGSILVEINKRVKQDLVLSADQASLYAMTQDKAFRLPVQECSSSLSCIQCLGSRDPYCGWCIVKGRCSRRAECPRAEESGHWLWSRGESCVTITGAQPQNMSRRAQGEVQLTVSPLPALGEDKLLCLFGDSPAHPARVEGDAVVCNSPSNIPSTPSGQDHVAVEIQLRFTHSDVFLTSHQYPFYDCSEAMKLEKNLPCISCASNRWTCQWDMRYHECREASPNPGDGVVPAHMEDSCPQFLSPSPLVIPMSYETDVTFQGENLDTVKVSSLHVGSDLPKFEVTVNTREPGTFHFRTPKLSHDESETLPLHLYVKSYGKYIDSKLQVTLYNCSFGRSDCSLCLAADPAYKCVWCGGQGRCVYEALCSNATSECPPPVITEIQPETGPLGGGIRVTILGSNLGVRADDVKSVTVAGKNCAFEPERYSVSTRIVCAIEATEAPFTGGVEVDINGKHGRSPPHVQFTYQEPQPLSVEPREGPQAGGTTLTINGTNLDTGSKEDVRVTIGGVPCNVTQFGAQLQCVTGPQAAPGQLSLEIYYGGSLVPSSGITFTYRENPVLRAFEPLRSFASGGRSINVTGQGFGLIQNFSMVVIAEPLQPWRRRREAGPLPPHTIVGTEYTRYNDSRVVFLSPAVPEDPEAYNLTALIQMDGHRVLLRTEAGAFEYVSDPTFKNFSGGVKKQVNKLIHAQGTNLNKAMTLHEAEAFVGAERCVMKTLTETDLYCEPPEVQPPPKRRQKRDTTLNLPEFIVKFGSREWVLGRVEYDSRVSEVPLSVILPLVMVPMVIIIALSVYCYWRKSQQAEREYEKIRSQLEGLEESVRDRCKKEFTDLMIEMEDQTNDVHEAGIPVLDYKTYTDRVFFLPSKDGDKDVMITGKLDIPESRRPVVEQALYQFSNLLNSKSFLINFIHTLENQREFSARAKVYFASLLTVALHGKLEYYTDIMRTLFLELMEQYVVAKNPKLMLRRSETVVERMLSNWMSICLYQYLKDSAGEPLYKLFKAIKHQVEKGPVDAVQKKAKYTLNDTGLLGDDVEYAPLTVSVIVQDEGVDAIPVKVLNCDTISQVKEKIIDQVYRTQPCSRWPKADSVVLEWRPGSTAQILSDLDLTSQRDGRWKRVNTLMHYNVRDGATLILSKVGVSQQPEDSQQDLPGERHALLEDENRVWHLVRPTDEVEEGKCKRGSMKEKERTKAITEIYLTRLLSVKGTLQQFVDNFFQSVLAPGLAVPPAVKYFFDFLDEQAEKHDIKDEDTIHIWKTNSLPLRFWVNILKNPHFIFDVHVHEVVDASLSVIAQTFMDACTRTEHKLSRDSPSNKLLYAKEISTYKKMVEDYYKGIRQMVQVSDQDMNTHLAEISRAHTDSLNTLVALHQLYQYTQKYYDEIINALEEDPAAQKMQLAYRLQQIAAALENKVTDL</sequence>
<dbReference type="Gene3D" id="2.130.10.10">
    <property type="entry name" value="YVTN repeat-like/Quinoprotein amine dehydrogenase"/>
    <property type="match status" value="1"/>
</dbReference>
<dbReference type="PROSITE" id="PS51004">
    <property type="entry name" value="SEMA"/>
    <property type="match status" value="1"/>
</dbReference>
<dbReference type="InterPro" id="IPR031148">
    <property type="entry name" value="Plexin"/>
</dbReference>
<evidence type="ECO:0000256" key="8">
    <source>
        <dbReference type="ARBA" id="ARBA00022737"/>
    </source>
</evidence>
<dbReference type="Pfam" id="PF01437">
    <property type="entry name" value="PSI"/>
    <property type="match status" value="1"/>
</dbReference>
<keyword evidence="19" id="KW-1185">Reference proteome</keyword>
<comment type="caution">
    <text evidence="18">The sequence shown here is derived from an EMBL/GenBank/DDBJ whole genome shotgun (WGS) entry which is preliminary data.</text>
</comment>
<dbReference type="Gene3D" id="2.60.40.10">
    <property type="entry name" value="Immunoglobulins"/>
    <property type="match status" value="3"/>
</dbReference>